<reference evidence="7 8" key="1">
    <citation type="submission" date="2018-08" db="EMBL/GenBank/DDBJ databases">
        <title>Genome and evolution of the arbuscular mycorrhizal fungus Diversispora epigaea (formerly Glomus versiforme) and its bacterial endosymbionts.</title>
        <authorList>
            <person name="Sun X."/>
            <person name="Fei Z."/>
            <person name="Harrison M."/>
        </authorList>
    </citation>
    <scope>NUCLEOTIDE SEQUENCE [LARGE SCALE GENOMIC DNA]</scope>
    <source>
        <strain evidence="7 8">IT104</strain>
    </source>
</reference>
<evidence type="ECO:0000256" key="3">
    <source>
        <dbReference type="ARBA" id="ARBA00022989"/>
    </source>
</evidence>
<feature type="transmembrane region" description="Helical" evidence="5">
    <location>
        <begin position="65"/>
        <end position="81"/>
    </location>
</feature>
<dbReference type="Gene3D" id="1.20.144.10">
    <property type="entry name" value="Phosphatidic acid phosphatase type 2/haloperoxidase"/>
    <property type="match status" value="1"/>
</dbReference>
<dbReference type="SUPFAM" id="SSF48317">
    <property type="entry name" value="Acid phosphatase/Vanadium-dependent haloperoxidase"/>
    <property type="match status" value="1"/>
</dbReference>
<evidence type="ECO:0000256" key="1">
    <source>
        <dbReference type="ARBA" id="ARBA00004141"/>
    </source>
</evidence>
<evidence type="ECO:0000256" key="4">
    <source>
        <dbReference type="ARBA" id="ARBA00023136"/>
    </source>
</evidence>
<organism evidence="7 8">
    <name type="scientific">Diversispora epigaea</name>
    <dbReference type="NCBI Taxonomy" id="1348612"/>
    <lineage>
        <taxon>Eukaryota</taxon>
        <taxon>Fungi</taxon>
        <taxon>Fungi incertae sedis</taxon>
        <taxon>Mucoromycota</taxon>
        <taxon>Glomeromycotina</taxon>
        <taxon>Glomeromycetes</taxon>
        <taxon>Diversisporales</taxon>
        <taxon>Diversisporaceae</taxon>
        <taxon>Diversispora</taxon>
    </lineage>
</organism>
<dbReference type="AlphaFoldDB" id="A0A397JJI5"/>
<feature type="domain" description="Phosphatidic acid phosphatase type 2/haloperoxidase" evidence="6">
    <location>
        <begin position="170"/>
        <end position="314"/>
    </location>
</feature>
<comment type="subcellular location">
    <subcellularLocation>
        <location evidence="1">Membrane</location>
        <topology evidence="1">Multi-pass membrane protein</topology>
    </subcellularLocation>
</comment>
<dbReference type="GO" id="GO:0070916">
    <property type="term" value="C:inositol phosphoceramide synthase complex"/>
    <property type="evidence" value="ECO:0007669"/>
    <property type="project" value="TreeGrafter"/>
</dbReference>
<feature type="transmembrane region" description="Helical" evidence="5">
    <location>
        <begin position="299"/>
        <end position="317"/>
    </location>
</feature>
<dbReference type="InterPro" id="IPR026841">
    <property type="entry name" value="Aur1/Ipt1"/>
</dbReference>
<sequence length="396" mass="45549">MLSLFKEPLSFKTINLKSLKSCATRLIKRNITHFLYNHNWSIYDLQYVFLLVLGGFLFYIIENPFILKTVIVFIFIFGLYFRTTRTFFVPFLPIAAWLILFYSCRFIPGSSRPHIYVSVLPALENILYGDNLSAIIATNTNILKDVLAWLPYGVFHFMLPFLTSLGLWWFGPPGILAVFSRAFGYMNIAGVLTQLAFPCSPPWYEYVHGMNTPASYTMRGDPGGLARIDELFNSNTYSLTFGGSPMVFGAFPSLHSGCAIIQALFISHLLPKTRPIWFAYVLWIWWACMYLTHHYMVDLVGGGIYAFVTFWISWNYLPKINHENYNRWDYIINDNTKNEENSIMMTSRKSSMNDISNSDYDVEIEIASSTLCEEDLDLINNKSNSSSIEDIIIIKN</sequence>
<dbReference type="GO" id="GO:0030148">
    <property type="term" value="P:sphingolipid biosynthetic process"/>
    <property type="evidence" value="ECO:0007669"/>
    <property type="project" value="TreeGrafter"/>
</dbReference>
<dbReference type="InterPro" id="IPR000326">
    <property type="entry name" value="PAP2/HPO"/>
</dbReference>
<dbReference type="Pfam" id="PF14378">
    <property type="entry name" value="PAP2_3"/>
    <property type="match status" value="1"/>
</dbReference>
<dbReference type="GO" id="GO:0006676">
    <property type="term" value="P:mannosyl diphosphorylinositol ceramide metabolic process"/>
    <property type="evidence" value="ECO:0007669"/>
    <property type="project" value="TreeGrafter"/>
</dbReference>
<dbReference type="PANTHER" id="PTHR31310:SF11">
    <property type="entry name" value="INOSITOL PHOSPHORYLCERAMIDE SYNTHASE CATALYTIC SUBUNIT AUR1"/>
    <property type="match status" value="1"/>
</dbReference>
<comment type="caution">
    <text evidence="7">The sequence shown here is derived from an EMBL/GenBank/DDBJ whole genome shotgun (WGS) entry which is preliminary data.</text>
</comment>
<proteinExistence type="predicted"/>
<evidence type="ECO:0000259" key="6">
    <source>
        <dbReference type="SMART" id="SM00014"/>
    </source>
</evidence>
<evidence type="ECO:0000256" key="5">
    <source>
        <dbReference type="SAM" id="Phobius"/>
    </source>
</evidence>
<feature type="transmembrane region" description="Helical" evidence="5">
    <location>
        <begin position="277"/>
        <end position="293"/>
    </location>
</feature>
<dbReference type="CDD" id="cd03386">
    <property type="entry name" value="PAP2_Aur1_like"/>
    <property type="match status" value="1"/>
</dbReference>
<feature type="transmembrane region" description="Helical" evidence="5">
    <location>
        <begin position="246"/>
        <end position="265"/>
    </location>
</feature>
<dbReference type="OrthoDB" id="5784at2759"/>
<evidence type="ECO:0000313" key="7">
    <source>
        <dbReference type="EMBL" id="RHZ87757.1"/>
    </source>
</evidence>
<gene>
    <name evidence="7" type="ORF">Glove_30g20</name>
</gene>
<keyword evidence="8" id="KW-1185">Reference proteome</keyword>
<name>A0A397JJI5_9GLOM</name>
<accession>A0A397JJI5</accession>
<dbReference type="Proteomes" id="UP000266861">
    <property type="component" value="Unassembled WGS sequence"/>
</dbReference>
<feature type="transmembrane region" description="Helical" evidence="5">
    <location>
        <begin position="149"/>
        <end position="170"/>
    </location>
</feature>
<keyword evidence="4 5" id="KW-0472">Membrane</keyword>
<protein>
    <recommendedName>
        <fullName evidence="6">Phosphatidic acid phosphatase type 2/haloperoxidase domain-containing protein</fullName>
    </recommendedName>
</protein>
<dbReference type="PANTHER" id="PTHR31310">
    <property type="match status" value="1"/>
</dbReference>
<keyword evidence="2 5" id="KW-0812">Transmembrane</keyword>
<evidence type="ECO:0000313" key="8">
    <source>
        <dbReference type="Proteomes" id="UP000266861"/>
    </source>
</evidence>
<evidence type="ECO:0000256" key="2">
    <source>
        <dbReference type="ARBA" id="ARBA00022692"/>
    </source>
</evidence>
<dbReference type="SMART" id="SM00014">
    <property type="entry name" value="acidPPc"/>
    <property type="match status" value="1"/>
</dbReference>
<dbReference type="GO" id="GO:0016020">
    <property type="term" value="C:membrane"/>
    <property type="evidence" value="ECO:0007669"/>
    <property type="project" value="UniProtKB-SubCell"/>
</dbReference>
<dbReference type="STRING" id="1348612.A0A397JJI5"/>
<keyword evidence="3 5" id="KW-1133">Transmembrane helix</keyword>
<dbReference type="InterPro" id="IPR036938">
    <property type="entry name" value="PAP2/HPO_sf"/>
</dbReference>
<feature type="transmembrane region" description="Helical" evidence="5">
    <location>
        <begin position="182"/>
        <end position="204"/>
    </location>
</feature>
<dbReference type="InterPro" id="IPR052185">
    <property type="entry name" value="IPC_Synthase-Related"/>
</dbReference>
<feature type="transmembrane region" description="Helical" evidence="5">
    <location>
        <begin position="87"/>
        <end position="104"/>
    </location>
</feature>
<dbReference type="EMBL" id="PQFF01000028">
    <property type="protein sequence ID" value="RHZ87757.1"/>
    <property type="molecule type" value="Genomic_DNA"/>
</dbReference>